<evidence type="ECO:0000256" key="5">
    <source>
        <dbReference type="ARBA" id="ARBA00022729"/>
    </source>
</evidence>
<dbReference type="InterPro" id="IPR017937">
    <property type="entry name" value="Thioredoxin_CS"/>
</dbReference>
<evidence type="ECO:0000256" key="7">
    <source>
        <dbReference type="ARBA" id="ARBA00022824"/>
    </source>
</evidence>
<feature type="chain" id="PRO_5042667531" description="Protein disulfide-isomerase" evidence="13">
    <location>
        <begin position="18"/>
        <end position="495"/>
    </location>
</feature>
<feature type="domain" description="Thioredoxin" evidence="15">
    <location>
        <begin position="1"/>
        <end position="125"/>
    </location>
</feature>
<dbReference type="PROSITE" id="PS00194">
    <property type="entry name" value="THIOREDOXIN_1"/>
    <property type="match status" value="2"/>
</dbReference>
<dbReference type="Proteomes" id="UP001374579">
    <property type="component" value="Unassembled WGS sequence"/>
</dbReference>
<dbReference type="InterPro" id="IPR005788">
    <property type="entry name" value="PDI_thioredoxin-like_dom"/>
</dbReference>
<evidence type="ECO:0000313" key="16">
    <source>
        <dbReference type="EMBL" id="KAK7115705.1"/>
    </source>
</evidence>
<dbReference type="InterPro" id="IPR036249">
    <property type="entry name" value="Thioredoxin-like_sf"/>
</dbReference>
<protein>
    <recommendedName>
        <fullName evidence="4 13">Protein disulfide-isomerase</fullName>
        <ecNumber evidence="4 13">5.3.4.1</ecNumber>
    </recommendedName>
</protein>
<evidence type="ECO:0000256" key="12">
    <source>
        <dbReference type="RuleBase" id="RU004208"/>
    </source>
</evidence>
<evidence type="ECO:0000256" key="8">
    <source>
        <dbReference type="ARBA" id="ARBA00023157"/>
    </source>
</evidence>
<dbReference type="Pfam" id="PF00085">
    <property type="entry name" value="Thioredoxin"/>
    <property type="match status" value="2"/>
</dbReference>
<keyword evidence="6" id="KW-0677">Repeat</keyword>
<evidence type="ECO:0000256" key="6">
    <source>
        <dbReference type="ARBA" id="ARBA00022737"/>
    </source>
</evidence>
<evidence type="ECO:0000256" key="2">
    <source>
        <dbReference type="ARBA" id="ARBA00004319"/>
    </source>
</evidence>
<comment type="similarity">
    <text evidence="3 12">Belongs to the protein disulfide isomerase family.</text>
</comment>
<sequence>MIRALVVLSFAVLAVKANVLEFTDSNFKSEIQDHNVILVEFYAPWCGHCKKLAPEYEKAAERLLKNDPPVGLAKVDCTVETEICKEYGVSGYPTLKIFRNGEFSKDYDGPREADGIVKVMGKEGGPSSKELKTKKEFDDFVAREGGSVVGFFTDADSEQAKTFQKLADSYDDLRFAHTYSSQVMDKLKYKDEVVLFRPKVMASKFEETAVKFTGDATKLHELKGFLTNEAFGLCAHRTLGNAGNFKKPTFVVFYEVDYVKNPKGTNYWRNRVMKVAKKLRDEGLSAFFAISDRKEHRDELQECGQIDYNTEKPVVCAYDDRSRKFNMEDPFSMESLEKFVRDVLDDAVEPFLKSEPIPNNDGPLKTAVGKNFDDLVNDPEKDVLIEFYAPWCGHCKTLAPKFEELAEMLKDEPEITIAKMDATANDAPSPYEVRGFPTLYFAPKGSKSSPKKYEGGREVDDFIKYLAKEATNELEGYDRKGKKKGDKKKKKKTEL</sequence>
<feature type="disulfide bond" description="Redox-active" evidence="11">
    <location>
        <begin position="46"/>
        <end position="49"/>
    </location>
</feature>
<dbReference type="EC" id="5.3.4.1" evidence="4 13"/>
<comment type="catalytic activity">
    <reaction evidence="1 13">
        <text>Catalyzes the rearrangement of -S-S- bonds in proteins.</text>
        <dbReference type="EC" id="5.3.4.1"/>
    </reaction>
</comment>
<dbReference type="GO" id="GO:0003756">
    <property type="term" value="F:protein disulfide isomerase activity"/>
    <property type="evidence" value="ECO:0007669"/>
    <property type="project" value="UniProtKB-EC"/>
</dbReference>
<feature type="region of interest" description="Disordered" evidence="14">
    <location>
        <begin position="476"/>
        <end position="495"/>
    </location>
</feature>
<dbReference type="CDD" id="cd02995">
    <property type="entry name" value="PDI_a_PDI_a'_C"/>
    <property type="match status" value="1"/>
</dbReference>
<evidence type="ECO:0000313" key="17">
    <source>
        <dbReference type="Proteomes" id="UP001374579"/>
    </source>
</evidence>
<dbReference type="Pfam" id="PF13848">
    <property type="entry name" value="Thioredoxin_6"/>
    <property type="match status" value="1"/>
</dbReference>
<keyword evidence="7" id="KW-0256">Endoplasmic reticulum</keyword>
<dbReference type="GO" id="GO:0006457">
    <property type="term" value="P:protein folding"/>
    <property type="evidence" value="ECO:0007669"/>
    <property type="project" value="TreeGrafter"/>
</dbReference>
<dbReference type="InterPro" id="IPR013766">
    <property type="entry name" value="Thioredoxin_domain"/>
</dbReference>
<dbReference type="Gene3D" id="3.40.30.10">
    <property type="entry name" value="Glutaredoxin"/>
    <property type="match status" value="4"/>
</dbReference>
<dbReference type="FunFam" id="3.40.30.10:FF:000077">
    <property type="entry name" value="Protein disulfide-isomerase"/>
    <property type="match status" value="1"/>
</dbReference>
<dbReference type="FunFam" id="3.40.30.10:FF:000017">
    <property type="entry name" value="Protein disulfide-isomerase A4"/>
    <property type="match status" value="1"/>
</dbReference>
<dbReference type="SUPFAM" id="SSF52833">
    <property type="entry name" value="Thioredoxin-like"/>
    <property type="match status" value="3"/>
</dbReference>
<dbReference type="PANTHER" id="PTHR18929">
    <property type="entry name" value="PROTEIN DISULFIDE ISOMERASE"/>
    <property type="match status" value="1"/>
</dbReference>
<feature type="signal peptide" evidence="13">
    <location>
        <begin position="1"/>
        <end position="17"/>
    </location>
</feature>
<evidence type="ECO:0000256" key="13">
    <source>
        <dbReference type="RuleBase" id="RU361130"/>
    </source>
</evidence>
<feature type="disulfide bond" description="Redox-active" evidence="11">
    <location>
        <begin position="392"/>
        <end position="395"/>
    </location>
</feature>
<dbReference type="NCBIfam" id="TIGR01126">
    <property type="entry name" value="pdi_dom"/>
    <property type="match status" value="2"/>
</dbReference>
<dbReference type="GO" id="GO:0005788">
    <property type="term" value="C:endoplasmic reticulum lumen"/>
    <property type="evidence" value="ECO:0007669"/>
    <property type="project" value="UniProtKB-SubCell"/>
</dbReference>
<accession>A0AAN9C7B3</accession>
<evidence type="ECO:0000256" key="9">
    <source>
        <dbReference type="ARBA" id="ARBA00023235"/>
    </source>
</evidence>
<evidence type="ECO:0000256" key="1">
    <source>
        <dbReference type="ARBA" id="ARBA00001182"/>
    </source>
</evidence>
<evidence type="ECO:0000256" key="3">
    <source>
        <dbReference type="ARBA" id="ARBA00006347"/>
    </source>
</evidence>
<evidence type="ECO:0000256" key="10">
    <source>
        <dbReference type="ARBA" id="ARBA00023284"/>
    </source>
</evidence>
<gene>
    <name evidence="16" type="ORF">V1264_001526</name>
</gene>
<dbReference type="CDD" id="cd02961">
    <property type="entry name" value="PDI_a_family"/>
    <property type="match status" value="1"/>
</dbReference>
<evidence type="ECO:0000256" key="14">
    <source>
        <dbReference type="SAM" id="MobiDB-lite"/>
    </source>
</evidence>
<dbReference type="FunFam" id="3.40.30.10:FF:000045">
    <property type="entry name" value="Disulfide-isomerase A3"/>
    <property type="match status" value="1"/>
</dbReference>
<dbReference type="EMBL" id="JBAMIC010000001">
    <property type="protein sequence ID" value="KAK7115705.1"/>
    <property type="molecule type" value="Genomic_DNA"/>
</dbReference>
<dbReference type="NCBIfam" id="TIGR01130">
    <property type="entry name" value="ER_PDI_fam"/>
    <property type="match status" value="1"/>
</dbReference>
<dbReference type="PRINTS" id="PR00421">
    <property type="entry name" value="THIOREDOXIN"/>
</dbReference>
<evidence type="ECO:0000256" key="11">
    <source>
        <dbReference type="PIRSR" id="PIRSR605792-51"/>
    </source>
</evidence>
<feature type="domain" description="Thioredoxin" evidence="15">
    <location>
        <begin position="351"/>
        <end position="471"/>
    </location>
</feature>
<evidence type="ECO:0000259" key="15">
    <source>
        <dbReference type="PROSITE" id="PS51352"/>
    </source>
</evidence>
<dbReference type="PANTHER" id="PTHR18929:SF132">
    <property type="entry name" value="PROTEIN DISULFIDE-ISOMERASE A3"/>
    <property type="match status" value="1"/>
</dbReference>
<name>A0AAN9C7B3_9CAEN</name>
<dbReference type="GO" id="GO:0034976">
    <property type="term" value="P:response to endoplasmic reticulum stress"/>
    <property type="evidence" value="ECO:0007669"/>
    <property type="project" value="TreeGrafter"/>
</dbReference>
<dbReference type="PROSITE" id="PS51352">
    <property type="entry name" value="THIOREDOXIN_2"/>
    <property type="match status" value="2"/>
</dbReference>
<keyword evidence="8 11" id="KW-1015">Disulfide bond</keyword>
<proteinExistence type="inferred from homology"/>
<keyword evidence="5 13" id="KW-0732">Signal</keyword>
<keyword evidence="10 11" id="KW-0676">Redox-active center</keyword>
<feature type="compositionally biased region" description="Basic residues" evidence="14">
    <location>
        <begin position="480"/>
        <end position="495"/>
    </location>
</feature>
<evidence type="ECO:0000256" key="4">
    <source>
        <dbReference type="ARBA" id="ARBA00012723"/>
    </source>
</evidence>
<keyword evidence="9 13" id="KW-0413">Isomerase</keyword>
<dbReference type="FunFam" id="3.40.30.10:FF:000303">
    <property type="entry name" value="Protein disulfide-isomerase"/>
    <property type="match status" value="1"/>
</dbReference>
<organism evidence="16 17">
    <name type="scientific">Littorina saxatilis</name>
    <dbReference type="NCBI Taxonomy" id="31220"/>
    <lineage>
        <taxon>Eukaryota</taxon>
        <taxon>Metazoa</taxon>
        <taxon>Spiralia</taxon>
        <taxon>Lophotrochozoa</taxon>
        <taxon>Mollusca</taxon>
        <taxon>Gastropoda</taxon>
        <taxon>Caenogastropoda</taxon>
        <taxon>Littorinimorpha</taxon>
        <taxon>Littorinoidea</taxon>
        <taxon>Littorinidae</taxon>
        <taxon>Littorina</taxon>
    </lineage>
</organism>
<comment type="subcellular location">
    <subcellularLocation>
        <location evidence="2">Endoplasmic reticulum lumen</location>
    </subcellularLocation>
</comment>
<reference evidence="16 17" key="1">
    <citation type="submission" date="2024-02" db="EMBL/GenBank/DDBJ databases">
        <title>Chromosome-scale genome assembly of the rough periwinkle Littorina saxatilis.</title>
        <authorList>
            <person name="De Jode A."/>
            <person name="Faria R."/>
            <person name="Formenti G."/>
            <person name="Sims Y."/>
            <person name="Smith T.P."/>
            <person name="Tracey A."/>
            <person name="Wood J.M.D."/>
            <person name="Zagrodzka Z.B."/>
            <person name="Johannesson K."/>
            <person name="Butlin R.K."/>
            <person name="Leder E.H."/>
        </authorList>
    </citation>
    <scope>NUCLEOTIDE SEQUENCE [LARGE SCALE GENOMIC DNA]</scope>
    <source>
        <strain evidence="16">Snail1</strain>
        <tissue evidence="16">Muscle</tissue>
    </source>
</reference>
<dbReference type="InterPro" id="IPR005792">
    <property type="entry name" value="Prot_disulphide_isomerase"/>
</dbReference>
<comment type="caution">
    <text evidence="16">The sequence shown here is derived from an EMBL/GenBank/DDBJ whole genome shotgun (WGS) entry which is preliminary data.</text>
</comment>
<keyword evidence="17" id="KW-1185">Reference proteome</keyword>
<dbReference type="AlphaFoldDB" id="A0AAN9C7B3"/>